<dbReference type="SUPFAM" id="SSF50249">
    <property type="entry name" value="Nucleic acid-binding proteins"/>
    <property type="match status" value="4"/>
</dbReference>
<dbReference type="InterPro" id="IPR041505">
    <property type="entry name" value="Dis3_CSD2"/>
</dbReference>
<keyword evidence="8" id="KW-1185">Reference proteome</keyword>
<organism evidence="7 8">
    <name type="scientific">Neocallimastix californiae</name>
    <dbReference type="NCBI Taxonomy" id="1754190"/>
    <lineage>
        <taxon>Eukaryota</taxon>
        <taxon>Fungi</taxon>
        <taxon>Fungi incertae sedis</taxon>
        <taxon>Chytridiomycota</taxon>
        <taxon>Chytridiomycota incertae sedis</taxon>
        <taxon>Neocallimastigomycetes</taxon>
        <taxon>Neocallimastigales</taxon>
        <taxon>Neocallimastigaceae</taxon>
        <taxon>Neocallimastix</taxon>
    </lineage>
</organism>
<name>A0A1Y2DBK9_9FUNG</name>
<dbReference type="PANTHER" id="PTHR23355">
    <property type="entry name" value="RIBONUCLEASE"/>
    <property type="match status" value="1"/>
</dbReference>
<dbReference type="InterPro" id="IPR012340">
    <property type="entry name" value="NA-bd_OB-fold"/>
</dbReference>
<evidence type="ECO:0000259" key="6">
    <source>
        <dbReference type="SMART" id="SM00955"/>
    </source>
</evidence>
<dbReference type="Pfam" id="PF17216">
    <property type="entry name" value="Rrp44_CSD1"/>
    <property type="match status" value="2"/>
</dbReference>
<dbReference type="STRING" id="1754190.A0A1Y2DBK9"/>
<dbReference type="EMBL" id="MCOG01000073">
    <property type="protein sequence ID" value="ORY56506.1"/>
    <property type="molecule type" value="Genomic_DNA"/>
</dbReference>
<sequence>MKNDRDIPYFEIKFDNIDKKVLSINNFRNNPNNFRNKRYKAKILEWNSKFKNPLGLLTECIKGNDDDDDSNRNGQKLKNKLSIDNEEPLKYSKSESTTFYETYLSIEKVKKGIENNTLFKGKLIFGDDYKSDNSYVLLNNSEDKIYIKSDVFRNRGLDGDEVIVEPFRNDNKEGKIVYIENPSYKDKKIYGKMLYEVEKSGSSLFFYLCPRDKKLPRIEIPRKLIPKEILSITDFLSNQNKYKYLYNFVSQIQHWNEDEKLPIGKLIENNNSEDLESIDVSKIIEEVISRNYNDPFSILKIKLRVNENSNNDYFEKYYPIELVKYGIKNGYLFEGKVEILKNKNSDCSVILNDTNEKIIIENKKDRNRGMHGDRVVVEIIDSTSKDKTGKIVYLDFKTSVYNDMKIKGKIKYSPERRIVLFYPDDKRIPLIDIPVSNIPRSVLTLNNYNEETDGNSYYNAKIIKYENQSWNPLGELIEKIDKIKNDNCNDYYEKYFSEEEVEKGLNNKTLFEGLIRVSSKNGNNSYVTVVGLEKDIRINSVKLRNRALDNDIVIVKLLEGEELKSSESAIKQKKEENKLKDKKMFEKFATKGKVVYVKKSKAKSIDIVGKFKFNSERNYANEEKFIFHPNDKGIPLIDIFAEDIDPQIFDINDFINNSEKYNDTLFIARITKWSEMRCYPKGKIVSKLTDEHTLESRTNIILKTYNIDDSYFNDLITKEIPSGDWQIPEEEIKNRLDLREECIFTIDPATAKDLDDALSCKRLDDGNYEIGIHIADVSYFVTPDSNMDSEAFKRGTSTYLVQKVIPMLPKVLCENLCSLNAGTSRLAFSIIIKMDKDGHVLESKAAKTVICSCVKLAYDHAQRVIDNNGEWPKENADIEIKNPYHTYTSEDVCNTINNLYRLSHILKEERYANGAVSLDRKELWLELNEDLPIDCGIYEVQEANSLVEEFMLLANTTVANILYRKYSNESLLRCHEAPSPENVKRHLKLIEMTKKIVIDVSNSKAFHDSLLSIQRAGSIYSDVALSRCVKFMKRAKYICSSADHPESLFHYGLHIPFYTHFTSPIRRYPDIIVHRQLKALLDEKPSPYDSKKIREIAKQSNDTNTNSSKAQDDSYNLYLVYLLNEYVEKTQKDYIIEDALVTGFDNYNIECYIPKFAYEDKMSINQLYEKGIIKSVEIFKPATLNSNEEVNTDSKNTEEVSFNIFWNNDVNMDNILKKFNTEVSDKSEDPHQELYFENIIKNNSSLDFFNIIESDDEDFDSDDALEKYVEAVEAATAYDDEFNDVSDEDFDSDDAIEKYVEAVEAAAAAYDNEFNDGSDEDFDSDDALEKYVEAVEAAAAYDNKFNDENNRKIITKKFDNNKERLTDCPKQNFKIFSSFKVMIIPNFDKMKINILVAPPDVTEHDISNECYHSHLITKESESDAIIYEVEGSFD</sequence>
<comment type="similarity">
    <text evidence="1">Belongs to the RNR ribonuclease family.</text>
</comment>
<evidence type="ECO:0000256" key="1">
    <source>
        <dbReference type="ARBA" id="ARBA00005785"/>
    </source>
</evidence>
<dbReference type="Gene3D" id="2.40.50.700">
    <property type="match status" value="3"/>
</dbReference>
<evidence type="ECO:0000256" key="3">
    <source>
        <dbReference type="ARBA" id="ARBA00022801"/>
    </source>
</evidence>
<evidence type="ECO:0000256" key="5">
    <source>
        <dbReference type="ARBA" id="ARBA00022884"/>
    </source>
</evidence>
<dbReference type="GO" id="GO:0000175">
    <property type="term" value="F:3'-5'-RNA exonuclease activity"/>
    <property type="evidence" value="ECO:0007669"/>
    <property type="project" value="TreeGrafter"/>
</dbReference>
<protein>
    <submittedName>
        <fullName evidence="7">RNB-domain-containing protein</fullName>
    </submittedName>
</protein>
<evidence type="ECO:0000256" key="2">
    <source>
        <dbReference type="ARBA" id="ARBA00022722"/>
    </source>
</evidence>
<feature type="domain" description="RNB" evidence="6">
    <location>
        <begin position="735"/>
        <end position="1083"/>
    </location>
</feature>
<dbReference type="PROSITE" id="PS01175">
    <property type="entry name" value="RIBONUCLEASE_II"/>
    <property type="match status" value="1"/>
</dbReference>
<keyword evidence="3" id="KW-0378">Hydrolase</keyword>
<dbReference type="GO" id="GO:0006402">
    <property type="term" value="P:mRNA catabolic process"/>
    <property type="evidence" value="ECO:0007669"/>
    <property type="project" value="TreeGrafter"/>
</dbReference>
<keyword evidence="2" id="KW-0540">Nuclease</keyword>
<accession>A0A1Y2DBK9</accession>
<dbReference type="OrthoDB" id="372421at2759"/>
<dbReference type="InterPro" id="IPR033771">
    <property type="entry name" value="Rrp44_CSD1"/>
</dbReference>
<keyword evidence="4" id="KW-0269">Exonuclease</keyword>
<dbReference type="Proteomes" id="UP000193920">
    <property type="component" value="Unassembled WGS sequence"/>
</dbReference>
<keyword evidence="5" id="KW-0694">RNA-binding</keyword>
<dbReference type="InterPro" id="IPR022966">
    <property type="entry name" value="RNase_II/R_CS"/>
</dbReference>
<reference evidence="7 8" key="1">
    <citation type="submission" date="2016-08" db="EMBL/GenBank/DDBJ databases">
        <title>A Parts List for Fungal Cellulosomes Revealed by Comparative Genomics.</title>
        <authorList>
            <consortium name="DOE Joint Genome Institute"/>
            <person name="Haitjema C.H."/>
            <person name="Gilmore S.P."/>
            <person name="Henske J.K."/>
            <person name="Solomon K.V."/>
            <person name="De Groot R."/>
            <person name="Kuo A."/>
            <person name="Mondo S.J."/>
            <person name="Salamov A.A."/>
            <person name="Labutti K."/>
            <person name="Zhao Z."/>
            <person name="Chiniquy J."/>
            <person name="Barry K."/>
            <person name="Brewer H.M."/>
            <person name="Purvine S.O."/>
            <person name="Wright A.T."/>
            <person name="Boxma B."/>
            <person name="Van Alen T."/>
            <person name="Hackstein J.H."/>
            <person name="Baker S.E."/>
            <person name="Grigoriev I.V."/>
            <person name="O'Malley M.A."/>
        </authorList>
    </citation>
    <scope>NUCLEOTIDE SEQUENCE [LARGE SCALE GENOMIC DNA]</scope>
    <source>
        <strain evidence="7 8">G1</strain>
    </source>
</reference>
<dbReference type="Pfam" id="PF00773">
    <property type="entry name" value="RNB"/>
    <property type="match status" value="1"/>
</dbReference>
<evidence type="ECO:0000313" key="7">
    <source>
        <dbReference type="EMBL" id="ORY56506.1"/>
    </source>
</evidence>
<evidence type="ECO:0000313" key="8">
    <source>
        <dbReference type="Proteomes" id="UP000193920"/>
    </source>
</evidence>
<dbReference type="Gene3D" id="2.40.50.690">
    <property type="match status" value="3"/>
</dbReference>
<proteinExistence type="inferred from homology"/>
<dbReference type="InterPro" id="IPR050180">
    <property type="entry name" value="RNR_Ribonuclease"/>
</dbReference>
<evidence type="ECO:0000256" key="4">
    <source>
        <dbReference type="ARBA" id="ARBA00022839"/>
    </source>
</evidence>
<dbReference type="PANTHER" id="PTHR23355:SF9">
    <property type="entry name" value="DIS3-LIKE EXONUCLEASE 2"/>
    <property type="match status" value="1"/>
</dbReference>
<dbReference type="SMART" id="SM00955">
    <property type="entry name" value="RNB"/>
    <property type="match status" value="1"/>
</dbReference>
<dbReference type="Pfam" id="PF17849">
    <property type="entry name" value="OB_Dis3"/>
    <property type="match status" value="3"/>
</dbReference>
<comment type="caution">
    <text evidence="7">The sequence shown here is derived from an EMBL/GenBank/DDBJ whole genome shotgun (WGS) entry which is preliminary data.</text>
</comment>
<dbReference type="GO" id="GO:0003723">
    <property type="term" value="F:RNA binding"/>
    <property type="evidence" value="ECO:0007669"/>
    <property type="project" value="UniProtKB-KW"/>
</dbReference>
<dbReference type="GO" id="GO:0000932">
    <property type="term" value="C:P-body"/>
    <property type="evidence" value="ECO:0007669"/>
    <property type="project" value="TreeGrafter"/>
</dbReference>
<dbReference type="InterPro" id="IPR001900">
    <property type="entry name" value="RNase_II/R"/>
</dbReference>
<gene>
    <name evidence="7" type="ORF">LY90DRAFT_645124</name>
</gene>